<comment type="caution">
    <text evidence="2">The sequence shown here is derived from an EMBL/GenBank/DDBJ whole genome shotgun (WGS) entry which is preliminary data.</text>
</comment>
<evidence type="ECO:0000313" key="3">
    <source>
        <dbReference type="Proteomes" id="UP000541444"/>
    </source>
</evidence>
<protein>
    <recommendedName>
        <fullName evidence="4">No apical meristem-associated C-terminal domain-containing protein</fullName>
    </recommendedName>
</protein>
<organism evidence="2 3">
    <name type="scientific">Kingdonia uniflora</name>
    <dbReference type="NCBI Taxonomy" id="39325"/>
    <lineage>
        <taxon>Eukaryota</taxon>
        <taxon>Viridiplantae</taxon>
        <taxon>Streptophyta</taxon>
        <taxon>Embryophyta</taxon>
        <taxon>Tracheophyta</taxon>
        <taxon>Spermatophyta</taxon>
        <taxon>Magnoliopsida</taxon>
        <taxon>Ranunculales</taxon>
        <taxon>Circaeasteraceae</taxon>
        <taxon>Kingdonia</taxon>
    </lineage>
</organism>
<evidence type="ECO:0008006" key="4">
    <source>
        <dbReference type="Google" id="ProtNLM"/>
    </source>
</evidence>
<dbReference type="OrthoDB" id="7763131at2759"/>
<evidence type="ECO:0000256" key="1">
    <source>
        <dbReference type="SAM" id="Coils"/>
    </source>
</evidence>
<reference evidence="2 3" key="1">
    <citation type="journal article" date="2020" name="IScience">
        <title>Genome Sequencing of the Endangered Kingdonia uniflora (Circaeasteraceae, Ranunculales) Reveals Potential Mechanisms of Evolutionary Specialization.</title>
        <authorList>
            <person name="Sun Y."/>
            <person name="Deng T."/>
            <person name="Zhang A."/>
            <person name="Moore M.J."/>
            <person name="Landis J.B."/>
            <person name="Lin N."/>
            <person name="Zhang H."/>
            <person name="Zhang X."/>
            <person name="Huang J."/>
            <person name="Zhang X."/>
            <person name="Sun H."/>
            <person name="Wang H."/>
        </authorList>
    </citation>
    <scope>NUCLEOTIDE SEQUENCE [LARGE SCALE GENOMIC DNA]</scope>
    <source>
        <strain evidence="2">TB1705</strain>
        <tissue evidence="2">Leaf</tissue>
    </source>
</reference>
<sequence length="176" mass="20867">MNRACKVYGTCSKNMMQGPISGMQQGNLDDATRTIYEVRGKGKWVYKEAYEVLNCHQCWKILQDQHPDTLARNVQMKQTSGSRLRLDRIEKKKEEYIAEKDKKKEEYISEIDKKKQERETRIMELKERKTKAVVNLEAQFQAQNDQKVMAMDKSTLDDTQKIYWEAQRNVVMTRMF</sequence>
<dbReference type="EMBL" id="JACGCM010000155">
    <property type="protein sequence ID" value="KAF6175605.1"/>
    <property type="molecule type" value="Genomic_DNA"/>
</dbReference>
<dbReference type="Proteomes" id="UP000541444">
    <property type="component" value="Unassembled WGS sequence"/>
</dbReference>
<evidence type="ECO:0000313" key="2">
    <source>
        <dbReference type="EMBL" id="KAF6175605.1"/>
    </source>
</evidence>
<feature type="coiled-coil region" evidence="1">
    <location>
        <begin position="86"/>
        <end position="146"/>
    </location>
</feature>
<keyword evidence="1" id="KW-0175">Coiled coil</keyword>
<keyword evidence="3" id="KW-1185">Reference proteome</keyword>
<gene>
    <name evidence="2" type="ORF">GIB67_022607</name>
</gene>
<dbReference type="AlphaFoldDB" id="A0A7J7P836"/>
<name>A0A7J7P836_9MAGN</name>
<proteinExistence type="predicted"/>
<accession>A0A7J7P836</accession>